<dbReference type="Proteomes" id="UP000011864">
    <property type="component" value="Chromosome"/>
</dbReference>
<dbReference type="PATRIC" id="fig|1129794.4.peg.2039"/>
<proteinExistence type="predicted"/>
<dbReference type="EMBL" id="CP003837">
    <property type="protein sequence ID" value="AGH44168.1"/>
    <property type="molecule type" value="Genomic_DNA"/>
</dbReference>
<dbReference type="RefSeq" id="WP_015430681.1">
    <property type="nucleotide sequence ID" value="NZ_BAES01000098.1"/>
</dbReference>
<evidence type="ECO:0000313" key="3">
    <source>
        <dbReference type="Proteomes" id="UP000011864"/>
    </source>
</evidence>
<feature type="transmembrane region" description="Helical" evidence="1">
    <location>
        <begin position="12"/>
        <end position="33"/>
    </location>
</feature>
<dbReference type="GO" id="GO:0016020">
    <property type="term" value="C:membrane"/>
    <property type="evidence" value="ECO:0007669"/>
    <property type="project" value="InterPro"/>
</dbReference>
<name>M4RNH9_9ALTE</name>
<keyword evidence="3" id="KW-1185">Reference proteome</keyword>
<sequence>MNSMKFFADKLAIGLSLTCAIHCLALPFLLIVLPNFAALNLDNEAFHVWMVIAVIPTSIYALFMGCKQHKRYELLKYGLIGLTSLVLAVALGEEVIGELWEKLLTVAGAMFVAYGHYRNFQLCRNQQNCQCDDQEHDNSRV</sequence>
<evidence type="ECO:0008006" key="4">
    <source>
        <dbReference type="Google" id="ProtNLM"/>
    </source>
</evidence>
<keyword evidence="1" id="KW-0472">Membrane</keyword>
<dbReference type="KEGG" id="gps:C427_2059"/>
<keyword evidence="1" id="KW-1133">Transmembrane helix</keyword>
<dbReference type="InterPro" id="IPR004891">
    <property type="entry name" value="Mercury-R_MerC"/>
</dbReference>
<dbReference type="STRING" id="1129794.C427_2059"/>
<protein>
    <recommendedName>
        <fullName evidence="4">MerC mercury resistance protein</fullName>
    </recommendedName>
</protein>
<reference evidence="2 3" key="1">
    <citation type="journal article" date="2013" name="Genome Announc.">
        <title>Complete Genome Sequence of Glaciecola psychrophila Strain 170T.</title>
        <authorList>
            <person name="Yin J."/>
            <person name="Chen J."/>
            <person name="Liu G."/>
            <person name="Yu Y."/>
            <person name="Song L."/>
            <person name="Wang X."/>
            <person name="Qu X."/>
        </authorList>
    </citation>
    <scope>NUCLEOTIDE SEQUENCE [LARGE SCALE GENOMIC DNA]</scope>
    <source>
        <strain evidence="2 3">170</strain>
    </source>
</reference>
<feature type="transmembrane region" description="Helical" evidence="1">
    <location>
        <begin position="75"/>
        <end position="93"/>
    </location>
</feature>
<evidence type="ECO:0000313" key="2">
    <source>
        <dbReference type="EMBL" id="AGH44168.1"/>
    </source>
</evidence>
<dbReference type="AlphaFoldDB" id="M4RNH9"/>
<accession>M4RNH9</accession>
<feature type="transmembrane region" description="Helical" evidence="1">
    <location>
        <begin position="99"/>
        <end position="117"/>
    </location>
</feature>
<feature type="transmembrane region" description="Helical" evidence="1">
    <location>
        <begin position="45"/>
        <end position="63"/>
    </location>
</feature>
<dbReference type="HOGENOM" id="CLU_135628_0_1_6"/>
<dbReference type="GO" id="GO:0015097">
    <property type="term" value="F:mercury ion transmembrane transporter activity"/>
    <property type="evidence" value="ECO:0007669"/>
    <property type="project" value="InterPro"/>
</dbReference>
<dbReference type="eggNOG" id="ENOG50331HE">
    <property type="taxonomic scope" value="Bacteria"/>
</dbReference>
<dbReference type="Pfam" id="PF03203">
    <property type="entry name" value="MerC"/>
    <property type="match status" value="1"/>
</dbReference>
<keyword evidence="1" id="KW-0812">Transmembrane</keyword>
<gene>
    <name evidence="2" type="ORF">C427_2059</name>
</gene>
<evidence type="ECO:0000256" key="1">
    <source>
        <dbReference type="SAM" id="Phobius"/>
    </source>
</evidence>
<organism evidence="2 3">
    <name type="scientific">Paraglaciecola psychrophila 170</name>
    <dbReference type="NCBI Taxonomy" id="1129794"/>
    <lineage>
        <taxon>Bacteria</taxon>
        <taxon>Pseudomonadati</taxon>
        <taxon>Pseudomonadota</taxon>
        <taxon>Gammaproteobacteria</taxon>
        <taxon>Alteromonadales</taxon>
        <taxon>Alteromonadaceae</taxon>
        <taxon>Paraglaciecola</taxon>
    </lineage>
</organism>
<dbReference type="OrthoDB" id="34373at2"/>